<comment type="caution">
    <text evidence="3">The sequence shown here is derived from an EMBL/GenBank/DDBJ whole genome shotgun (WGS) entry which is preliminary data.</text>
</comment>
<organism evidence="3 4">
    <name type="scientific">Oopsacas minuta</name>
    <dbReference type="NCBI Taxonomy" id="111878"/>
    <lineage>
        <taxon>Eukaryota</taxon>
        <taxon>Metazoa</taxon>
        <taxon>Porifera</taxon>
        <taxon>Hexactinellida</taxon>
        <taxon>Hexasterophora</taxon>
        <taxon>Lyssacinosida</taxon>
        <taxon>Leucopsacidae</taxon>
        <taxon>Oopsacas</taxon>
    </lineage>
</organism>
<dbReference type="InterPro" id="IPR036058">
    <property type="entry name" value="Kazal_dom_sf"/>
</dbReference>
<evidence type="ECO:0000313" key="3">
    <source>
        <dbReference type="EMBL" id="KAI6652593.1"/>
    </source>
</evidence>
<dbReference type="PROSITE" id="PS51465">
    <property type="entry name" value="KAZAL_2"/>
    <property type="match status" value="1"/>
</dbReference>
<dbReference type="CDD" id="cd00104">
    <property type="entry name" value="KAZAL_FS"/>
    <property type="match status" value="1"/>
</dbReference>
<dbReference type="Gene3D" id="2.60.120.200">
    <property type="match status" value="2"/>
</dbReference>
<dbReference type="AlphaFoldDB" id="A0AAV7JUG5"/>
<name>A0AAV7JUG5_9METZ</name>
<evidence type="ECO:0000259" key="2">
    <source>
        <dbReference type="PROSITE" id="PS51465"/>
    </source>
</evidence>
<evidence type="ECO:0000256" key="1">
    <source>
        <dbReference type="SAM" id="SignalP"/>
    </source>
</evidence>
<protein>
    <recommendedName>
        <fullName evidence="2">Kazal-like domain-containing protein</fullName>
    </recommendedName>
</protein>
<dbReference type="SUPFAM" id="SSF49899">
    <property type="entry name" value="Concanavalin A-like lectins/glucanases"/>
    <property type="match status" value="2"/>
</dbReference>
<feature type="signal peptide" evidence="1">
    <location>
        <begin position="1"/>
        <end position="22"/>
    </location>
</feature>
<keyword evidence="1" id="KW-0732">Signal</keyword>
<gene>
    <name evidence="3" type="ORF">LOD99_4378</name>
</gene>
<proteinExistence type="predicted"/>
<sequence length="638" mass="70386">MVTRITYISFLTICFFIGSLHSQCTSDSACASGQFCRKTCSVSRPELTVTALLSEPITDLSGTTFFPLSYPLYEPLMSITTPFTVSVAFRASPGSRGYLFFLGKDPDARALAIHIHDMGYIWVYTALDDQTYELNQFKPNFPINDGNRYCLLLKVESNELTLYINGINNAVLTATAPSGRSFDITSNLTSLSGVQPSFLIGARMFGNYRFSGNIYHIFVYHGALDNTDAESICRLESDRSGSCQPYLTIGETCPAPYSPRLEKGPCTNDLDLCDIGLSCYPNGPDATWSCQPTASHMCQDYTDCLAGSEFCYGPLPDDGSSVIPDPSLNLIGMGHNYVDTLHDFTQSHLTFLTIPATDHPALTPDITLFGVFNQVPDNDAYLIAKGHDVIMRDFGLYLRGSEDFTWLVYSNTGGNYTTQVFFHESPIDDGVYHTIAATIDTDTMRAALYVDGDLLEYQMLEGIPLFSDISNELWIGGRPRTSNYMFNGSISYVSVFDYALSGPQIRYLSDSFLLPNLTVSEHGVASFCLPKPARNEKCYTNLADDRNFSCQKGLVCIPGAEFPNIPYPMPVTNVNHTITSPVGYCAVQDCVCNDPLNKVCGSNGQTYDNDCLRDCYGPPFLQGHIGECIDYEDILTTL</sequence>
<accession>A0AAV7JUG5</accession>
<dbReference type="EMBL" id="JAKMXF010000298">
    <property type="protein sequence ID" value="KAI6652593.1"/>
    <property type="molecule type" value="Genomic_DNA"/>
</dbReference>
<feature type="chain" id="PRO_5043574644" description="Kazal-like domain-containing protein" evidence="1">
    <location>
        <begin position="23"/>
        <end position="638"/>
    </location>
</feature>
<dbReference type="Pfam" id="PF13385">
    <property type="entry name" value="Laminin_G_3"/>
    <property type="match status" value="1"/>
</dbReference>
<keyword evidence="4" id="KW-1185">Reference proteome</keyword>
<evidence type="ECO:0000313" key="4">
    <source>
        <dbReference type="Proteomes" id="UP001165289"/>
    </source>
</evidence>
<dbReference type="InterPro" id="IPR013320">
    <property type="entry name" value="ConA-like_dom_sf"/>
</dbReference>
<dbReference type="Gene3D" id="3.30.60.30">
    <property type="match status" value="1"/>
</dbReference>
<feature type="domain" description="Kazal-like" evidence="2">
    <location>
        <begin position="579"/>
        <end position="630"/>
    </location>
</feature>
<dbReference type="SMART" id="SM00280">
    <property type="entry name" value="KAZAL"/>
    <property type="match status" value="1"/>
</dbReference>
<reference evidence="3 4" key="1">
    <citation type="journal article" date="2023" name="BMC Biol.">
        <title>The compact genome of the sponge Oopsacas minuta (Hexactinellida) is lacking key metazoan core genes.</title>
        <authorList>
            <person name="Santini S."/>
            <person name="Schenkelaars Q."/>
            <person name="Jourda C."/>
            <person name="Duchesne M."/>
            <person name="Belahbib H."/>
            <person name="Rocher C."/>
            <person name="Selva M."/>
            <person name="Riesgo A."/>
            <person name="Vervoort M."/>
            <person name="Leys S.P."/>
            <person name="Kodjabachian L."/>
            <person name="Le Bivic A."/>
            <person name="Borchiellini C."/>
            <person name="Claverie J.M."/>
            <person name="Renard E."/>
        </authorList>
    </citation>
    <scope>NUCLEOTIDE SEQUENCE [LARGE SCALE GENOMIC DNA]</scope>
    <source>
        <strain evidence="3">SPO-2</strain>
    </source>
</reference>
<dbReference type="InterPro" id="IPR002350">
    <property type="entry name" value="Kazal_dom"/>
</dbReference>
<dbReference type="PROSITE" id="PS00282">
    <property type="entry name" value="KAZAL_1"/>
    <property type="match status" value="1"/>
</dbReference>
<dbReference type="Proteomes" id="UP001165289">
    <property type="component" value="Unassembled WGS sequence"/>
</dbReference>
<dbReference type="SUPFAM" id="SSF100895">
    <property type="entry name" value="Kazal-type serine protease inhibitors"/>
    <property type="match status" value="1"/>
</dbReference>